<keyword evidence="1" id="KW-0472">Membrane</keyword>
<dbReference type="InterPro" id="IPR031621">
    <property type="entry name" value="HisKA_7TM"/>
</dbReference>
<organism evidence="3 4">
    <name type="scientific">Leptospira interrogans str. UI 12758</name>
    <dbReference type="NCBI Taxonomy" id="1049938"/>
    <lineage>
        <taxon>Bacteria</taxon>
        <taxon>Pseudomonadati</taxon>
        <taxon>Spirochaetota</taxon>
        <taxon>Spirochaetia</taxon>
        <taxon>Leptospirales</taxon>
        <taxon>Leptospiraceae</taxon>
        <taxon>Leptospira</taxon>
    </lineage>
</organism>
<comment type="caution">
    <text evidence="3">The sequence shown here is derived from an EMBL/GenBank/DDBJ whole genome shotgun (WGS) entry which is preliminary data.</text>
</comment>
<dbReference type="Pfam" id="PF16927">
    <property type="entry name" value="HisKA_7TM"/>
    <property type="match status" value="1"/>
</dbReference>
<keyword evidence="1" id="KW-0812">Transmembrane</keyword>
<feature type="transmembrane region" description="Helical" evidence="1">
    <location>
        <begin position="63"/>
        <end position="85"/>
    </location>
</feature>
<evidence type="ECO:0000313" key="3">
    <source>
        <dbReference type="EMBL" id="EKR56416.1"/>
    </source>
</evidence>
<dbReference type="NCBIfam" id="NF047679">
    <property type="entry name" value="LIC10906_fam"/>
    <property type="match status" value="1"/>
</dbReference>
<feature type="transmembrane region" description="Helical" evidence="1">
    <location>
        <begin position="6"/>
        <end position="24"/>
    </location>
</feature>
<accession>A0A0E2D943</accession>
<evidence type="ECO:0000313" key="4">
    <source>
        <dbReference type="Proteomes" id="UP000001340"/>
    </source>
</evidence>
<gene>
    <name evidence="3" type="ORF">LEP1GSC105_4301</name>
</gene>
<evidence type="ECO:0000256" key="1">
    <source>
        <dbReference type="SAM" id="Phobius"/>
    </source>
</evidence>
<dbReference type="EMBL" id="AHNR02000014">
    <property type="protein sequence ID" value="EKR56416.1"/>
    <property type="molecule type" value="Genomic_DNA"/>
</dbReference>
<protein>
    <submittedName>
        <fullName evidence="3">Putative membrane protein</fullName>
    </submittedName>
</protein>
<proteinExistence type="predicted"/>
<name>A0A0E2D943_LEPIR</name>
<sequence length="302" mass="34566">MNVPLIISLLCSLIALLLGIYVIRFGHRKNSKIPRYFFVLSFSISLWSLLSGIRYVLPKEIHAIAPSITLLPVIFVPFLLNRLVMNLIRSDFKQKNVIFLIDLVVMAYLFLSCISLNMIEMVDYQTSSYKLLPAYHILIMYSFGYVGFSIFLILRRVITASGAERVRFALLSLGIIISLFTTLLFVYILPTLGIFKGYLIPIGLIPSSFLWAVAILQYDVFETKAAVLFGDKVPFLNRLSLNFHLILYSFLDPNEFQNKSVALKAVVTADILYTDMSLVLNTDLELNRRAELLARKYYQYIK</sequence>
<feature type="transmembrane region" description="Helical" evidence="1">
    <location>
        <begin position="36"/>
        <end position="57"/>
    </location>
</feature>
<dbReference type="Proteomes" id="UP000001340">
    <property type="component" value="Unassembled WGS sequence"/>
</dbReference>
<feature type="transmembrane region" description="Helical" evidence="1">
    <location>
        <begin position="134"/>
        <end position="154"/>
    </location>
</feature>
<feature type="transmembrane region" description="Helical" evidence="1">
    <location>
        <begin position="166"/>
        <end position="189"/>
    </location>
</feature>
<reference evidence="3 4" key="1">
    <citation type="submission" date="2012-10" db="EMBL/GenBank/DDBJ databases">
        <authorList>
            <person name="Harkins D.M."/>
            <person name="Durkin A.S."/>
            <person name="Brinkac L.M."/>
            <person name="Haft D.H."/>
            <person name="Selengut J.D."/>
            <person name="Sanka R."/>
            <person name="DePew J."/>
            <person name="Purushe J."/>
            <person name="Chanthongthip A."/>
            <person name="Lattana O."/>
            <person name="Phetsouvanh R."/>
            <person name="Newton P.N."/>
            <person name="Vinetz J.M."/>
            <person name="Sutton G.G."/>
            <person name="Nierman W.C."/>
            <person name="Fouts D.E."/>
        </authorList>
    </citation>
    <scope>NUCLEOTIDE SEQUENCE [LARGE SCALE GENOMIC DNA]</scope>
    <source>
        <strain evidence="3 4">UI 12758</strain>
    </source>
</reference>
<feature type="transmembrane region" description="Helical" evidence="1">
    <location>
        <begin position="97"/>
        <end position="119"/>
    </location>
</feature>
<dbReference type="RefSeq" id="WP_001102442.1">
    <property type="nucleotide sequence ID" value="NZ_AHNR02000014.1"/>
</dbReference>
<keyword evidence="1" id="KW-1133">Transmembrane helix</keyword>
<evidence type="ECO:0000259" key="2">
    <source>
        <dbReference type="Pfam" id="PF16927"/>
    </source>
</evidence>
<feature type="transmembrane region" description="Helical" evidence="1">
    <location>
        <begin position="195"/>
        <end position="216"/>
    </location>
</feature>
<dbReference type="AlphaFoldDB" id="A0A0E2D943"/>
<feature type="domain" description="Histidine kinase N-terminal 7TM region" evidence="2">
    <location>
        <begin position="9"/>
        <end position="222"/>
    </location>
</feature>